<dbReference type="RefSeq" id="WP_084290248.1">
    <property type="nucleotide sequence ID" value="NZ_FWYB01000008.1"/>
</dbReference>
<evidence type="ECO:0000313" key="1">
    <source>
        <dbReference type="EMBL" id="SMD01230.1"/>
    </source>
</evidence>
<dbReference type="OrthoDB" id="2078230at2"/>
<organism evidence="1 2">
    <name type="scientific">Pedobacter nyackensis</name>
    <dbReference type="NCBI Taxonomy" id="475255"/>
    <lineage>
        <taxon>Bacteria</taxon>
        <taxon>Pseudomonadati</taxon>
        <taxon>Bacteroidota</taxon>
        <taxon>Sphingobacteriia</taxon>
        <taxon>Sphingobacteriales</taxon>
        <taxon>Sphingobacteriaceae</taxon>
        <taxon>Pedobacter</taxon>
    </lineage>
</organism>
<dbReference type="EMBL" id="FWYB01000008">
    <property type="protein sequence ID" value="SMD01230.1"/>
    <property type="molecule type" value="Genomic_DNA"/>
</dbReference>
<reference evidence="1 2" key="1">
    <citation type="submission" date="2017-04" db="EMBL/GenBank/DDBJ databases">
        <authorList>
            <person name="Afonso C.L."/>
            <person name="Miller P.J."/>
            <person name="Scott M.A."/>
            <person name="Spackman E."/>
            <person name="Goraichik I."/>
            <person name="Dimitrov K.M."/>
            <person name="Suarez D.L."/>
            <person name="Swayne D.E."/>
        </authorList>
    </citation>
    <scope>NUCLEOTIDE SEQUENCE [LARGE SCALE GENOMIC DNA]</scope>
    <source>
        <strain evidence="1 2">DSM 19625</strain>
    </source>
</reference>
<dbReference type="Proteomes" id="UP000192678">
    <property type="component" value="Unassembled WGS sequence"/>
</dbReference>
<name>A0A1W2DUT1_9SPHI</name>
<gene>
    <name evidence="1" type="ORF">SAMN04488101_108153</name>
</gene>
<accession>A0A1W2DUT1</accession>
<proteinExistence type="predicted"/>
<keyword evidence="2" id="KW-1185">Reference proteome</keyword>
<dbReference type="AlphaFoldDB" id="A0A1W2DUT1"/>
<evidence type="ECO:0000313" key="2">
    <source>
        <dbReference type="Proteomes" id="UP000192678"/>
    </source>
</evidence>
<protein>
    <submittedName>
        <fullName evidence="1">Uncharacterized protein</fullName>
    </submittedName>
</protein>
<sequence length="444" mass="51595">MQNNNVNVVNTIVSLVYDFFIESSDFNGIPLRDISEKLGISYKKSIGFIKEGIKNGDISIQSSTNPHIIGFQHFETSKQVWALDQAKDTKVKYQKLGGITLAMEETEFPICLYPSQSYLKAHRNLIQFGDAYYTKQLALAEPQLSLMYFHIEVLERYANDPRYDFRFNNYSGSIYCHYDETEKPLVREEDELFLKSFGLGYGENGERLTVVPLCYLKDLSEDQQMYWKSKKYSKKGKVAQAYYENIILGKWTSSYSVFTAFIGEQNCLNQLSEHIFGKPLFRTVYDPDNRPKEFTPFFSPTLKNYLDFVSLLDKMISDNINKDFFKGKVDFEETIEGKGGITERKAKGTIRLFEDWLKAGLTGSDPKGMKMLFDEFRDVRKQRQTPAHKITENNYDLKYYEMQLDLINRCYHATKALRHCFAGHPKAKNFTIPGWLDKGKIQNY</sequence>